<dbReference type="OrthoDB" id="445826at2759"/>
<reference evidence="1 2" key="1">
    <citation type="submission" date="2019-08" db="EMBL/GenBank/DDBJ databases">
        <title>Whole genome of Aphis craccivora.</title>
        <authorList>
            <person name="Voronova N.V."/>
            <person name="Shulinski R.S."/>
            <person name="Bandarenka Y.V."/>
            <person name="Zhorov D.G."/>
            <person name="Warner D."/>
        </authorList>
    </citation>
    <scope>NUCLEOTIDE SEQUENCE [LARGE SCALE GENOMIC DNA]</scope>
    <source>
        <strain evidence="1">180601</strain>
        <tissue evidence="1">Whole Body</tissue>
    </source>
</reference>
<dbReference type="Proteomes" id="UP000478052">
    <property type="component" value="Unassembled WGS sequence"/>
</dbReference>
<accession>A0A6G0VVS8</accession>
<evidence type="ECO:0000313" key="1">
    <source>
        <dbReference type="EMBL" id="KAF0711369.1"/>
    </source>
</evidence>
<comment type="caution">
    <text evidence="1">The sequence shown here is derived from an EMBL/GenBank/DDBJ whole genome shotgun (WGS) entry which is preliminary data.</text>
</comment>
<protein>
    <submittedName>
        <fullName evidence="1">Myb-like protein D</fullName>
    </submittedName>
</protein>
<dbReference type="EMBL" id="VUJU01011281">
    <property type="protein sequence ID" value="KAF0711369.1"/>
    <property type="molecule type" value="Genomic_DNA"/>
</dbReference>
<organism evidence="1 2">
    <name type="scientific">Aphis craccivora</name>
    <name type="common">Cowpea aphid</name>
    <dbReference type="NCBI Taxonomy" id="307492"/>
    <lineage>
        <taxon>Eukaryota</taxon>
        <taxon>Metazoa</taxon>
        <taxon>Ecdysozoa</taxon>
        <taxon>Arthropoda</taxon>
        <taxon>Hexapoda</taxon>
        <taxon>Insecta</taxon>
        <taxon>Pterygota</taxon>
        <taxon>Neoptera</taxon>
        <taxon>Paraneoptera</taxon>
        <taxon>Hemiptera</taxon>
        <taxon>Sternorrhyncha</taxon>
        <taxon>Aphidomorpha</taxon>
        <taxon>Aphidoidea</taxon>
        <taxon>Aphididae</taxon>
        <taxon>Aphidini</taxon>
        <taxon>Aphis</taxon>
        <taxon>Aphis</taxon>
    </lineage>
</organism>
<evidence type="ECO:0000313" key="2">
    <source>
        <dbReference type="Proteomes" id="UP000478052"/>
    </source>
</evidence>
<gene>
    <name evidence="1" type="ORF">FWK35_00028204</name>
</gene>
<dbReference type="AlphaFoldDB" id="A0A6G0VVS8"/>
<name>A0A6G0VVS8_APHCR</name>
<keyword evidence="2" id="KW-1185">Reference proteome</keyword>
<proteinExistence type="predicted"/>
<sequence length="305" mass="35649">MGPNWMTAGLLCSARKKQKLSLKVKMHANNKSLVSYYIKYKNNFTTILRRAKINFYQTKFSAVASNPKLTWKVIKEVTDTEIKNSNEIKTIIINNKVINTLDEPYKVTQFFNDFFIQVGNQKTNNCNNHTNTEDITEQQNYSFDTAFKEQINELDISQIIDKLKDDTSAGYDKISVKLLKYIAKIFQYGIRVWGGLTQKAIKPLQLQQNKIIRICLNKYSLEGSTSQNYKELKVLPINSLYKKFAIMWVVKNMENWYNADKSKQTRENRAYDAKINYTNTSFSQKFVDYLGLKFYNSLDLDLKKK</sequence>